<evidence type="ECO:0000259" key="6">
    <source>
        <dbReference type="PROSITE" id="PS50835"/>
    </source>
</evidence>
<evidence type="ECO:0000256" key="1">
    <source>
        <dbReference type="ARBA" id="ARBA00004496"/>
    </source>
</evidence>
<dbReference type="GO" id="GO:0005737">
    <property type="term" value="C:cytoplasm"/>
    <property type="evidence" value="ECO:0007669"/>
    <property type="project" value="UniProtKB-SubCell"/>
</dbReference>
<evidence type="ECO:0000256" key="5">
    <source>
        <dbReference type="SAM" id="SignalP"/>
    </source>
</evidence>
<evidence type="ECO:0000313" key="7">
    <source>
        <dbReference type="Ensembl" id="ENSSPAP00000010813.1"/>
    </source>
</evidence>
<evidence type="ECO:0000256" key="4">
    <source>
        <dbReference type="ARBA" id="ARBA00023157"/>
    </source>
</evidence>
<keyword evidence="4" id="KW-1015">Disulfide bond</keyword>
<dbReference type="InterPro" id="IPR013098">
    <property type="entry name" value="Ig_I-set"/>
</dbReference>
<keyword evidence="3" id="KW-0597">Phosphoprotein</keyword>
<evidence type="ECO:0000256" key="3">
    <source>
        <dbReference type="ARBA" id="ARBA00022553"/>
    </source>
</evidence>
<comment type="subcellular location">
    <subcellularLocation>
        <location evidence="1">Cytoplasm</location>
    </subcellularLocation>
</comment>
<sequence>MWCLSLATCSVIAVFSVQKEVKATLFQKASMSCELVDDNTEVKRYKDGKLLSPSRAVCMESKGKIRQLVLDSVERKDAGEYVCEVGSEKLAFKVQITGVRS</sequence>
<keyword evidence="2" id="KW-0963">Cytoplasm</keyword>
<dbReference type="Pfam" id="PF07679">
    <property type="entry name" value="I-set"/>
    <property type="match status" value="1"/>
</dbReference>
<dbReference type="PROSITE" id="PS50835">
    <property type="entry name" value="IG_LIKE"/>
    <property type="match status" value="1"/>
</dbReference>
<accession>A0A3B4ZPI2</accession>
<dbReference type="PANTHER" id="PTHR35971">
    <property type="entry name" value="SI:DKEY-31G6.6"/>
    <property type="match status" value="1"/>
</dbReference>
<feature type="domain" description="Ig-like" evidence="6">
    <location>
        <begin position="27"/>
        <end position="97"/>
    </location>
</feature>
<dbReference type="PANTHER" id="PTHR35971:SF4">
    <property type="entry name" value="OBSCURIN"/>
    <property type="match status" value="1"/>
</dbReference>
<dbReference type="GeneTree" id="ENSGT00940000154756"/>
<dbReference type="Ensembl" id="ENSSPAT00000010997.1">
    <property type="protein sequence ID" value="ENSSPAP00000010813.1"/>
    <property type="gene ID" value="ENSSPAG00000008225.1"/>
</dbReference>
<organism evidence="7">
    <name type="scientific">Stegastes partitus</name>
    <name type="common">bicolor damselfish</name>
    <dbReference type="NCBI Taxonomy" id="144197"/>
    <lineage>
        <taxon>Eukaryota</taxon>
        <taxon>Metazoa</taxon>
        <taxon>Chordata</taxon>
        <taxon>Craniata</taxon>
        <taxon>Vertebrata</taxon>
        <taxon>Euteleostomi</taxon>
        <taxon>Actinopterygii</taxon>
        <taxon>Neopterygii</taxon>
        <taxon>Teleostei</taxon>
        <taxon>Neoteleostei</taxon>
        <taxon>Acanthomorphata</taxon>
        <taxon>Ovalentaria</taxon>
        <taxon>Pomacentridae</taxon>
        <taxon>Stegastes</taxon>
    </lineage>
</organism>
<reference evidence="7" key="1">
    <citation type="submission" date="2023-09" db="UniProtKB">
        <authorList>
            <consortium name="Ensembl"/>
        </authorList>
    </citation>
    <scope>IDENTIFICATION</scope>
</reference>
<proteinExistence type="predicted"/>
<feature type="signal peptide" evidence="5">
    <location>
        <begin position="1"/>
        <end position="23"/>
    </location>
</feature>
<dbReference type="InterPro" id="IPR013783">
    <property type="entry name" value="Ig-like_fold"/>
</dbReference>
<name>A0A3B4ZPI2_9TELE</name>
<dbReference type="InterPro" id="IPR007110">
    <property type="entry name" value="Ig-like_dom"/>
</dbReference>
<dbReference type="InterPro" id="IPR052385">
    <property type="entry name" value="Obscurin/Obscurin-like_Reg"/>
</dbReference>
<keyword evidence="5" id="KW-0732">Signal</keyword>
<dbReference type="AlphaFoldDB" id="A0A3B4ZPI2"/>
<protein>
    <recommendedName>
        <fullName evidence="6">Ig-like domain-containing protein</fullName>
    </recommendedName>
</protein>
<dbReference type="SUPFAM" id="SSF48726">
    <property type="entry name" value="Immunoglobulin"/>
    <property type="match status" value="1"/>
</dbReference>
<evidence type="ECO:0000256" key="2">
    <source>
        <dbReference type="ARBA" id="ARBA00022490"/>
    </source>
</evidence>
<feature type="chain" id="PRO_5017254906" description="Ig-like domain-containing protein" evidence="5">
    <location>
        <begin position="24"/>
        <end position="101"/>
    </location>
</feature>
<dbReference type="InterPro" id="IPR036179">
    <property type="entry name" value="Ig-like_dom_sf"/>
</dbReference>
<dbReference type="Gene3D" id="2.60.40.10">
    <property type="entry name" value="Immunoglobulins"/>
    <property type="match status" value="1"/>
</dbReference>